<dbReference type="Gene3D" id="3.60.21.10">
    <property type="match status" value="1"/>
</dbReference>
<dbReference type="EMBL" id="JALJOU010000042">
    <property type="protein sequence ID" value="KAK9832052.1"/>
    <property type="molecule type" value="Genomic_DNA"/>
</dbReference>
<reference evidence="4 5" key="1">
    <citation type="journal article" date="2024" name="Nat. Commun.">
        <title>Phylogenomics reveals the evolutionary origins of lichenization in chlorophyte algae.</title>
        <authorList>
            <person name="Puginier C."/>
            <person name="Libourel C."/>
            <person name="Otte J."/>
            <person name="Skaloud P."/>
            <person name="Haon M."/>
            <person name="Grisel S."/>
            <person name="Petersen M."/>
            <person name="Berrin J.G."/>
            <person name="Delaux P.M."/>
            <person name="Dal Grande F."/>
            <person name="Keller J."/>
        </authorList>
    </citation>
    <scope>NUCLEOTIDE SEQUENCE [LARGE SCALE GENOMIC DNA]</scope>
    <source>
        <strain evidence="4 5">SAG 245.80</strain>
    </source>
</reference>
<feature type="transmembrane region" description="Helical" evidence="1">
    <location>
        <begin position="684"/>
        <end position="704"/>
    </location>
</feature>
<dbReference type="InterPro" id="IPR056230">
    <property type="entry name" value="TMEM62_C"/>
</dbReference>
<dbReference type="SUPFAM" id="SSF56300">
    <property type="entry name" value="Metallo-dependent phosphatases"/>
    <property type="match status" value="1"/>
</dbReference>
<dbReference type="AlphaFoldDB" id="A0AAW1RFP8"/>
<accession>A0AAW1RFP8</accession>
<dbReference type="PANTHER" id="PTHR14795:SF0">
    <property type="entry name" value="TRANSMEMBRANE PROTEIN 62"/>
    <property type="match status" value="1"/>
</dbReference>
<feature type="transmembrane region" description="Helical" evidence="1">
    <location>
        <begin position="753"/>
        <end position="771"/>
    </location>
</feature>
<organism evidence="4 5">
    <name type="scientific">Elliptochloris bilobata</name>
    <dbReference type="NCBI Taxonomy" id="381761"/>
    <lineage>
        <taxon>Eukaryota</taxon>
        <taxon>Viridiplantae</taxon>
        <taxon>Chlorophyta</taxon>
        <taxon>core chlorophytes</taxon>
        <taxon>Trebouxiophyceae</taxon>
        <taxon>Trebouxiophyceae incertae sedis</taxon>
        <taxon>Elliptochloris clade</taxon>
        <taxon>Elliptochloris</taxon>
    </lineage>
</organism>
<proteinExistence type="predicted"/>
<comment type="caution">
    <text evidence="4">The sequence shown here is derived from an EMBL/GenBank/DDBJ whole genome shotgun (WGS) entry which is preliminary data.</text>
</comment>
<evidence type="ECO:0000256" key="2">
    <source>
        <dbReference type="SAM" id="SignalP"/>
    </source>
</evidence>
<feature type="domain" description="TMEM62 C-terminal" evidence="3">
    <location>
        <begin position="568"/>
        <end position="703"/>
    </location>
</feature>
<dbReference type="Pfam" id="PF24394">
    <property type="entry name" value="TMEM62_C"/>
    <property type="match status" value="1"/>
</dbReference>
<feature type="chain" id="PRO_5043811017" description="TMEM62 C-terminal domain-containing protein" evidence="2">
    <location>
        <begin position="24"/>
        <end position="813"/>
    </location>
</feature>
<name>A0AAW1RFP8_9CHLO</name>
<feature type="transmembrane region" description="Helical" evidence="1">
    <location>
        <begin position="725"/>
        <end position="747"/>
    </location>
</feature>
<dbReference type="InterPro" id="IPR029052">
    <property type="entry name" value="Metallo-depent_PP-like"/>
</dbReference>
<keyword evidence="1" id="KW-0812">Transmembrane</keyword>
<keyword evidence="1" id="KW-1133">Transmembrane helix</keyword>
<gene>
    <name evidence="4" type="ORF">WJX81_002428</name>
</gene>
<sequence length="813" mass="86918">MLLPRPQLNTFLGLVTLANVVFGQGQAPAEPLDGLAWVVQVSDLHLSAFNYLPDHYAHFGDKEGDLRLFAGTVLSGLAPGALLLTGDLVDGKTALGRGHQLKTEWEAYRRVLDAIKEESGLPEEAILDLRGNHDDFNVPHRGGAVDFFKDYAAAGRRNATARVTITPLYAGHFRAAWAAGRHFAQGLGDCPVALLAGCDATPDPGLRGPTNFAGFVGASELADLDAQLAQALSFYRARGCELELVAYGHHPLAVIAHPDTRPWTRSSPSRIPGEPITGGASAHFGQGAPQLGPATVQDVLQRHGALTYLAGHLHGIFGQRLHRLHPGPDGGHLAELETTAWKDDRRFRLLSLDGSDLSFVDLSFHTPSRPRAGASADPTPGTAANFSITGVEPGRLVSNWVVHITSPPDGRYAPLLPGMPRKYKAVRALVLPVRPPSAAAQLASRLKVSLRWECAASRTGGQATMTPVAGRGPLWQAAWPRERPCRLDPGDRVVSLQVVADDRSGLVSSSDLRPVALRIVSEGGRSTVLSTPPAPLPLRQGVWERAMLALDWQRLAHRLFHALWAAQLLGLLLAPRLLGNTPSARRWRAAFGPALPPLRGGPSSLLASAAAAAAAAPAVALCDMAEDPAVWWPLAAYSLGLYALPWFMAQFLSGEPGLFLMGKVLYRLDGRWHSRADPDTLRVGSVHLALTVLPATLWTATVTSRWARLLAARRPLRPAVTPAQWAAAAPLLALHAAVAWRICFVSYGWPAVLFSPGLAWTAPLLAWLLVARRRGVLAARRRGGPAGVGTPVSPCTWPAALLPELPAGAAKDR</sequence>
<evidence type="ECO:0000259" key="3">
    <source>
        <dbReference type="Pfam" id="PF24394"/>
    </source>
</evidence>
<dbReference type="Proteomes" id="UP001445335">
    <property type="component" value="Unassembled WGS sequence"/>
</dbReference>
<keyword evidence="5" id="KW-1185">Reference proteome</keyword>
<evidence type="ECO:0000313" key="4">
    <source>
        <dbReference type="EMBL" id="KAK9832052.1"/>
    </source>
</evidence>
<evidence type="ECO:0000313" key="5">
    <source>
        <dbReference type="Proteomes" id="UP001445335"/>
    </source>
</evidence>
<protein>
    <recommendedName>
        <fullName evidence="3">TMEM62 C-terminal domain-containing protein</fullName>
    </recommendedName>
</protein>
<feature type="transmembrane region" description="Helical" evidence="1">
    <location>
        <begin position="605"/>
        <end position="622"/>
    </location>
</feature>
<feature type="transmembrane region" description="Helical" evidence="1">
    <location>
        <begin position="629"/>
        <end position="649"/>
    </location>
</feature>
<keyword evidence="2" id="KW-0732">Signal</keyword>
<keyword evidence="1" id="KW-0472">Membrane</keyword>
<evidence type="ECO:0000256" key="1">
    <source>
        <dbReference type="SAM" id="Phobius"/>
    </source>
</evidence>
<feature type="signal peptide" evidence="2">
    <location>
        <begin position="1"/>
        <end position="23"/>
    </location>
</feature>
<dbReference type="PANTHER" id="PTHR14795">
    <property type="entry name" value="HELICASE RELATED"/>
    <property type="match status" value="1"/>
</dbReference>